<dbReference type="GeneID" id="28895692"/>
<accession>A0A165FXI9</accession>
<dbReference type="AlphaFoldDB" id="A0A165FXI9"/>
<name>A0A165FXI9_XYLHT</name>
<feature type="transmembrane region" description="Helical" evidence="1">
    <location>
        <begin position="32"/>
        <end position="52"/>
    </location>
</feature>
<keyword evidence="3" id="KW-1185">Reference proteome</keyword>
<keyword evidence="1" id="KW-0812">Transmembrane</keyword>
<feature type="non-terminal residue" evidence="2">
    <location>
        <position position="1"/>
    </location>
</feature>
<organism evidence="2 3">
    <name type="scientific">Xylona heveae (strain CBS 132557 / TC161)</name>
    <dbReference type="NCBI Taxonomy" id="1328760"/>
    <lineage>
        <taxon>Eukaryota</taxon>
        <taxon>Fungi</taxon>
        <taxon>Dikarya</taxon>
        <taxon>Ascomycota</taxon>
        <taxon>Pezizomycotina</taxon>
        <taxon>Xylonomycetes</taxon>
        <taxon>Xylonales</taxon>
        <taxon>Xylonaceae</taxon>
        <taxon>Xylona</taxon>
    </lineage>
</organism>
<reference evidence="2 3" key="1">
    <citation type="journal article" date="2016" name="Fungal Biol.">
        <title>The genome of Xylona heveae provides a window into fungal endophytism.</title>
        <authorList>
            <person name="Gazis R."/>
            <person name="Kuo A."/>
            <person name="Riley R."/>
            <person name="LaButti K."/>
            <person name="Lipzen A."/>
            <person name="Lin J."/>
            <person name="Amirebrahimi M."/>
            <person name="Hesse C.N."/>
            <person name="Spatafora J.W."/>
            <person name="Henrissat B."/>
            <person name="Hainaut M."/>
            <person name="Grigoriev I.V."/>
            <person name="Hibbett D.S."/>
        </authorList>
    </citation>
    <scope>NUCLEOTIDE SEQUENCE [LARGE SCALE GENOMIC DNA]</scope>
    <source>
        <strain evidence="2 3">TC161</strain>
    </source>
</reference>
<dbReference type="RefSeq" id="XP_018187060.1">
    <property type="nucleotide sequence ID" value="XM_018330555.1"/>
</dbReference>
<protein>
    <submittedName>
        <fullName evidence="2">Uncharacterized protein</fullName>
    </submittedName>
</protein>
<dbReference type="EMBL" id="KV407460">
    <property type="protein sequence ID" value="KZF21505.1"/>
    <property type="molecule type" value="Genomic_DNA"/>
</dbReference>
<dbReference type="Proteomes" id="UP000076632">
    <property type="component" value="Unassembled WGS sequence"/>
</dbReference>
<evidence type="ECO:0000256" key="1">
    <source>
        <dbReference type="SAM" id="Phobius"/>
    </source>
</evidence>
<evidence type="ECO:0000313" key="2">
    <source>
        <dbReference type="EMBL" id="KZF21505.1"/>
    </source>
</evidence>
<keyword evidence="1" id="KW-0472">Membrane</keyword>
<evidence type="ECO:0000313" key="3">
    <source>
        <dbReference type="Proteomes" id="UP000076632"/>
    </source>
</evidence>
<dbReference type="InParanoid" id="A0A165FXI9"/>
<gene>
    <name evidence="2" type="ORF">L228DRAFT_230989</name>
</gene>
<sequence>IWGNTWLAYTVRPQTHKHTKPPRYSVHPSGCIAYAILLCGRLLLGIINDLYFPDVIHRV</sequence>
<keyword evidence="1" id="KW-1133">Transmembrane helix</keyword>
<proteinExistence type="predicted"/>